<dbReference type="GO" id="GO:0016887">
    <property type="term" value="F:ATP hydrolysis activity"/>
    <property type="evidence" value="ECO:0007669"/>
    <property type="project" value="InterPro"/>
</dbReference>
<dbReference type="InterPro" id="IPR047819">
    <property type="entry name" value="P5A-ATPase_N"/>
</dbReference>
<feature type="transmembrane region" description="Helical" evidence="13">
    <location>
        <begin position="25"/>
        <end position="44"/>
    </location>
</feature>
<keyword evidence="17" id="KW-1185">Reference proteome</keyword>
<dbReference type="InterPro" id="IPR036412">
    <property type="entry name" value="HAD-like_sf"/>
</dbReference>
<feature type="transmembrane region" description="Helical" evidence="13">
    <location>
        <begin position="388"/>
        <end position="406"/>
    </location>
</feature>
<feature type="transmembrane region" description="Helical" evidence="13">
    <location>
        <begin position="937"/>
        <end position="955"/>
    </location>
</feature>
<feature type="transmembrane region" description="Helical" evidence="13">
    <location>
        <begin position="171"/>
        <end position="192"/>
    </location>
</feature>
<feature type="transmembrane region" description="Helical" evidence="13">
    <location>
        <begin position="1009"/>
        <end position="1028"/>
    </location>
</feature>
<proteinExistence type="inferred from homology"/>
<name>A0A9P6GYR6_9MICR</name>
<reference evidence="16 17" key="1">
    <citation type="journal article" date="2020" name="Genome Biol. Evol.">
        <title>Comparative genomics of strictly vertically transmitted, feminizing microsporidia endosymbionts of amphipod crustaceans.</title>
        <authorList>
            <person name="Cormier A."/>
            <person name="Chebbi M.A."/>
            <person name="Giraud I."/>
            <person name="Wattier R."/>
            <person name="Teixeira M."/>
            <person name="Gilbert C."/>
            <person name="Rigaud T."/>
            <person name="Cordaux R."/>
        </authorList>
    </citation>
    <scope>NUCLEOTIDE SEQUENCE [LARGE SCALE GENOMIC DNA]</scope>
    <source>
        <strain evidence="16 17">Ou3-Ou53</strain>
    </source>
</reference>
<comment type="catalytic activity">
    <reaction evidence="12 13">
        <text>ATP + H2O = ADP + phosphate + H(+)</text>
        <dbReference type="Rhea" id="RHEA:13065"/>
        <dbReference type="ChEBI" id="CHEBI:15377"/>
        <dbReference type="ChEBI" id="CHEBI:15378"/>
        <dbReference type="ChEBI" id="CHEBI:30616"/>
        <dbReference type="ChEBI" id="CHEBI:43474"/>
        <dbReference type="ChEBI" id="CHEBI:456216"/>
    </reaction>
</comment>
<dbReference type="OrthoDB" id="48943at2759"/>
<evidence type="ECO:0000256" key="5">
    <source>
        <dbReference type="ARBA" id="ARBA00022723"/>
    </source>
</evidence>
<dbReference type="GO" id="GO:0016020">
    <property type="term" value="C:membrane"/>
    <property type="evidence" value="ECO:0007669"/>
    <property type="project" value="UniProtKB-SubCell"/>
</dbReference>
<dbReference type="Pfam" id="PF12409">
    <property type="entry name" value="P5-ATPase"/>
    <property type="match status" value="1"/>
</dbReference>
<evidence type="ECO:0000256" key="7">
    <source>
        <dbReference type="ARBA" id="ARBA00022840"/>
    </source>
</evidence>
<keyword evidence="3" id="KW-0597">Phosphoprotein</keyword>
<evidence type="ECO:0000256" key="1">
    <source>
        <dbReference type="ARBA" id="ARBA00004141"/>
    </source>
</evidence>
<dbReference type="InterPro" id="IPR023214">
    <property type="entry name" value="HAD_sf"/>
</dbReference>
<evidence type="ECO:0000313" key="17">
    <source>
        <dbReference type="Proteomes" id="UP000740883"/>
    </source>
</evidence>
<dbReference type="InterPro" id="IPR023298">
    <property type="entry name" value="ATPase_P-typ_TM_dom_sf"/>
</dbReference>
<evidence type="ECO:0000256" key="9">
    <source>
        <dbReference type="ARBA" id="ARBA00022967"/>
    </source>
</evidence>
<keyword evidence="4 13" id="KW-0812">Transmembrane</keyword>
<dbReference type="Gene3D" id="3.40.1110.10">
    <property type="entry name" value="Calcium-transporting ATPase, cytoplasmic domain N"/>
    <property type="match status" value="1"/>
</dbReference>
<evidence type="ECO:0000256" key="6">
    <source>
        <dbReference type="ARBA" id="ARBA00022741"/>
    </source>
</evidence>
<evidence type="ECO:0000256" key="11">
    <source>
        <dbReference type="ARBA" id="ARBA00023136"/>
    </source>
</evidence>
<evidence type="ECO:0000256" key="3">
    <source>
        <dbReference type="ARBA" id="ARBA00022553"/>
    </source>
</evidence>
<dbReference type="InterPro" id="IPR059000">
    <property type="entry name" value="ATPase_P-type_domA"/>
</dbReference>
<evidence type="ECO:0000256" key="8">
    <source>
        <dbReference type="ARBA" id="ARBA00022842"/>
    </source>
</evidence>
<dbReference type="InterPro" id="IPR001757">
    <property type="entry name" value="P_typ_ATPase"/>
</dbReference>
<protein>
    <recommendedName>
        <fullName evidence="13">Cation-transporting ATPase</fullName>
        <ecNumber evidence="13">7.2.2.-</ecNumber>
    </recommendedName>
</protein>
<dbReference type="NCBIfam" id="TIGR01494">
    <property type="entry name" value="ATPase_P-type"/>
    <property type="match status" value="2"/>
</dbReference>
<feature type="transmembrane region" description="Helical" evidence="13">
    <location>
        <begin position="976"/>
        <end position="997"/>
    </location>
</feature>
<keyword evidence="9 13" id="KW-1278">Translocase</keyword>
<keyword evidence="8 13" id="KW-0460">Magnesium</keyword>
<feature type="domain" description="P5B-type ATPase N-terminal" evidence="15">
    <location>
        <begin position="10"/>
        <end position="85"/>
    </location>
</feature>
<dbReference type="InterPro" id="IPR008250">
    <property type="entry name" value="ATPase_P-typ_transduc_dom_A_sf"/>
</dbReference>
<dbReference type="PANTHER" id="PTHR45630:SF8">
    <property type="entry name" value="CATION-TRANSPORTING ATPASE"/>
    <property type="match status" value="1"/>
</dbReference>
<dbReference type="Gene3D" id="2.70.150.10">
    <property type="entry name" value="Calcium-transporting ATPase, cytoplasmic transduction domain A"/>
    <property type="match status" value="2"/>
</dbReference>
<dbReference type="PRINTS" id="PR00119">
    <property type="entry name" value="CATATPASE"/>
</dbReference>
<dbReference type="SFLD" id="SFLDG00002">
    <property type="entry name" value="C1.7:_P-type_atpase_like"/>
    <property type="match status" value="1"/>
</dbReference>
<organism evidence="16 17">
    <name type="scientific">Nosema granulosis</name>
    <dbReference type="NCBI Taxonomy" id="83296"/>
    <lineage>
        <taxon>Eukaryota</taxon>
        <taxon>Fungi</taxon>
        <taxon>Fungi incertae sedis</taxon>
        <taxon>Microsporidia</taxon>
        <taxon>Nosematidae</taxon>
        <taxon>Nosema</taxon>
    </lineage>
</organism>
<dbReference type="InterPro" id="IPR006544">
    <property type="entry name" value="P-type_TPase_V"/>
</dbReference>
<keyword evidence="5 13" id="KW-0479">Metal-binding</keyword>
<dbReference type="GO" id="GO:0140358">
    <property type="term" value="F:P-type transmembrane transporter activity"/>
    <property type="evidence" value="ECO:0007669"/>
    <property type="project" value="InterPro"/>
</dbReference>
<dbReference type="SUPFAM" id="SSF81653">
    <property type="entry name" value="Calcium ATPase, transduction domain A"/>
    <property type="match status" value="1"/>
</dbReference>
<dbReference type="SUPFAM" id="SSF56784">
    <property type="entry name" value="HAD-like"/>
    <property type="match status" value="1"/>
</dbReference>
<evidence type="ECO:0000256" key="2">
    <source>
        <dbReference type="ARBA" id="ARBA00006000"/>
    </source>
</evidence>
<dbReference type="InterPro" id="IPR044492">
    <property type="entry name" value="P_typ_ATPase_HD_dom"/>
</dbReference>
<dbReference type="Proteomes" id="UP000740883">
    <property type="component" value="Unassembled WGS sequence"/>
</dbReference>
<feature type="transmembrane region" description="Helical" evidence="13">
    <location>
        <begin position="418"/>
        <end position="441"/>
    </location>
</feature>
<comment type="subcellular location">
    <subcellularLocation>
        <location evidence="1 13">Membrane</location>
        <topology evidence="1 13">Multi-pass membrane protein</topology>
    </subcellularLocation>
</comment>
<keyword evidence="7 13" id="KW-0067">ATP-binding</keyword>
<dbReference type="Gene3D" id="1.20.1110.10">
    <property type="entry name" value="Calcium-transporting ATPase, transmembrane domain"/>
    <property type="match status" value="1"/>
</dbReference>
<dbReference type="Pfam" id="PF13246">
    <property type="entry name" value="Cation_ATPase"/>
    <property type="match status" value="1"/>
</dbReference>
<feature type="transmembrane region" description="Helical" evidence="13">
    <location>
        <begin position="910"/>
        <end position="931"/>
    </location>
</feature>
<evidence type="ECO:0000256" key="12">
    <source>
        <dbReference type="ARBA" id="ARBA00049360"/>
    </source>
</evidence>
<dbReference type="EMBL" id="SBJO01000103">
    <property type="protein sequence ID" value="KAF9763069.1"/>
    <property type="molecule type" value="Genomic_DNA"/>
</dbReference>
<dbReference type="AlphaFoldDB" id="A0A9P6GYR6"/>
<evidence type="ECO:0000256" key="4">
    <source>
        <dbReference type="ARBA" id="ARBA00022692"/>
    </source>
</evidence>
<dbReference type="SFLD" id="SFLDF00027">
    <property type="entry name" value="p-type_atpase"/>
    <property type="match status" value="1"/>
</dbReference>
<dbReference type="GO" id="GO:0005524">
    <property type="term" value="F:ATP binding"/>
    <property type="evidence" value="ECO:0007669"/>
    <property type="project" value="UniProtKB-UniRule"/>
</dbReference>
<dbReference type="SFLD" id="SFLDS00003">
    <property type="entry name" value="Haloacid_Dehalogenase"/>
    <property type="match status" value="1"/>
</dbReference>
<feature type="transmembrane region" description="Helical" evidence="13">
    <location>
        <begin position="198"/>
        <end position="216"/>
    </location>
</feature>
<feature type="domain" description="P-type ATPase A" evidence="14">
    <location>
        <begin position="230"/>
        <end position="367"/>
    </location>
</feature>
<dbReference type="SUPFAM" id="SSF81665">
    <property type="entry name" value="Calcium ATPase, transmembrane domain M"/>
    <property type="match status" value="1"/>
</dbReference>
<keyword evidence="11 13" id="KW-0472">Membrane</keyword>
<dbReference type="Gene3D" id="3.40.50.1000">
    <property type="entry name" value="HAD superfamily/HAD-like"/>
    <property type="match status" value="2"/>
</dbReference>
<dbReference type="GO" id="GO:0046872">
    <property type="term" value="F:metal ion binding"/>
    <property type="evidence" value="ECO:0007669"/>
    <property type="project" value="UniProtKB-UniRule"/>
</dbReference>
<dbReference type="PANTHER" id="PTHR45630">
    <property type="entry name" value="CATION-TRANSPORTING ATPASE-RELATED"/>
    <property type="match status" value="1"/>
</dbReference>
<comment type="caution">
    <text evidence="16">The sequence shown here is derived from an EMBL/GenBank/DDBJ whole genome shotgun (WGS) entry which is preliminary data.</text>
</comment>
<dbReference type="InterPro" id="IPR023299">
    <property type="entry name" value="ATPase_P-typ_cyto_dom_N"/>
</dbReference>
<evidence type="ECO:0000256" key="13">
    <source>
        <dbReference type="RuleBase" id="RU362082"/>
    </source>
</evidence>
<sequence length="1124" mass="128000">MGFGNDIQKSYVDIQGRKKTFFDRIYPIICVCTLGLFYMLCKYIPRIKIYLTTKECSLRDADCVIIRNKYKKSEFRDVIVYKAKNLIHLKRYVYKDNIRVIDTEYSRFIFDYLLNRFVVYNFSYEDDFGFETIYENRLRISRSAEMVDLREREILFGKNVSNLRLKSITEIIIDNTYSLGLIVNIFCVILWFNIEYKVYGSIIALMVLYGYIEENYSEIRYKLDMEKSQTKKKAKVLRGGRFVYTDSVDIYPGDLIYIEPCREFFCDAIVLRGDVIADESFLTGESVPICKSSSQMSVVYSGTSILKSVNDFVTSSNTNLEKLCRVKNLTKKKNSQEEFRSNFKVFENNAIGMVTVTGFKTARGQIMRDILNPKPVGIPFLKQAYKSIMYIVVISSVLSLFLSVYFKRVLNWSFGDNMIYTFDLFFTMASPALSTSLSVGIRLSSLKLINAGIMCNNVDRIYVAGSIDTAIFDKTGTLTSEGMEFLCIDNLAESINDIDNVDFLTRMGLSTCHSVYELDGKYSGDSLDVKMFIFSNSTLTQGTDNMRNVVLDLPIKLYGPFLKDLGDEEEMVFYQKETNKPESCIVDLKGNDKSINEEQCPQIIDLASVKQHRVDIVKTYEFSSDLRRLSVVVKHKDRNLLFCKGSPDVIGERLKDKPEDFDEKVREYSVSGYRVIAMGYRDLEASISRTEDETNLTFLCIIVFSNKLKPEAKNVISELKEANIKNVICTGDNILTAISVGKECGIIDNDTSVIFPIVGDNCQSTYDVEWVCLGEEDLVFDKVRLNVYKNNYDDTCEDFVVACEGKEYEFFKNTDNYNFILEKGAVFARFTPGQKKRLVEDLRSNGETTMFCGDGANDSGALSSADIGVALAQNEASLASSFFSRSLDKVPILIKEGRCAYVTSIARFKFVCMSYILAFASLAFLVLRSLFLSDIQTLHIDICIIVPFLYLISNFNRSNKLAPYPPKNTILGLEDLLPTFISLVVQIVILGVLSAYGKGSKEITEISKAGTLVFFVSAFQSVFNGVYLSDCTPHRESIRQNKKILIFSSIILFINIALLILSYFCYDFVNSYLGFYLLTDITNQEMLYILTGVFFSLFACFPLPYYISKIMSNVKSKDNSIENY</sequence>
<gene>
    <name evidence="16" type="primary">YPK9</name>
    <name evidence="16" type="ORF">NGRA_1532</name>
</gene>
<dbReference type="Pfam" id="PF00122">
    <property type="entry name" value="E1-E2_ATPase"/>
    <property type="match status" value="1"/>
</dbReference>
<feature type="transmembrane region" description="Helical" evidence="13">
    <location>
        <begin position="1044"/>
        <end position="1066"/>
    </location>
</feature>
<evidence type="ECO:0000259" key="14">
    <source>
        <dbReference type="Pfam" id="PF00122"/>
    </source>
</evidence>
<evidence type="ECO:0000256" key="10">
    <source>
        <dbReference type="ARBA" id="ARBA00022989"/>
    </source>
</evidence>
<evidence type="ECO:0000259" key="15">
    <source>
        <dbReference type="Pfam" id="PF12409"/>
    </source>
</evidence>
<evidence type="ECO:0000313" key="16">
    <source>
        <dbReference type="EMBL" id="KAF9763069.1"/>
    </source>
</evidence>
<comment type="similarity">
    <text evidence="2 13">Belongs to the cation transport ATPase (P-type) (TC 3.A.3) family. Type V subfamily.</text>
</comment>
<dbReference type="GO" id="GO:0019829">
    <property type="term" value="F:ATPase-coupled monoatomic cation transmembrane transporter activity"/>
    <property type="evidence" value="ECO:0007669"/>
    <property type="project" value="UniProtKB-UniRule"/>
</dbReference>
<accession>A0A9P6GYR6</accession>
<dbReference type="EC" id="7.2.2.-" evidence="13"/>
<dbReference type="SUPFAM" id="SSF81660">
    <property type="entry name" value="Metal cation-transporting ATPase, ATP-binding domain N"/>
    <property type="match status" value="1"/>
</dbReference>
<keyword evidence="6 13" id="KW-0547">Nucleotide-binding</keyword>
<feature type="transmembrane region" description="Helical" evidence="13">
    <location>
        <begin position="1086"/>
        <end position="1107"/>
    </location>
</feature>
<keyword evidence="10 13" id="KW-1133">Transmembrane helix</keyword>